<keyword evidence="3" id="KW-1185">Reference proteome</keyword>
<dbReference type="Pfam" id="PF00425">
    <property type="entry name" value="Chorismate_bind"/>
    <property type="match status" value="1"/>
</dbReference>
<dbReference type="AlphaFoldDB" id="A0A7W5H1L2"/>
<dbReference type="InterPro" id="IPR015890">
    <property type="entry name" value="Chorismate_C"/>
</dbReference>
<dbReference type="PANTHER" id="PTHR11236">
    <property type="entry name" value="AMINOBENZOATE/ANTHRANILATE SYNTHASE"/>
    <property type="match status" value="1"/>
</dbReference>
<dbReference type="EC" id="2.6.1.85" evidence="2"/>
<proteinExistence type="predicted"/>
<accession>A0A7W5H1L2</accession>
<evidence type="ECO:0000313" key="3">
    <source>
        <dbReference type="Proteomes" id="UP000544222"/>
    </source>
</evidence>
<keyword evidence="2" id="KW-0032">Aminotransferase</keyword>
<dbReference type="GO" id="GO:0000162">
    <property type="term" value="P:L-tryptophan biosynthetic process"/>
    <property type="evidence" value="ECO:0007669"/>
    <property type="project" value="TreeGrafter"/>
</dbReference>
<dbReference type="RefSeq" id="WP_183412392.1">
    <property type="nucleotide sequence ID" value="NZ_JACHYB010000001.1"/>
</dbReference>
<dbReference type="GO" id="GO:0046820">
    <property type="term" value="F:4-amino-4-deoxychorismate synthase activity"/>
    <property type="evidence" value="ECO:0007669"/>
    <property type="project" value="UniProtKB-EC"/>
</dbReference>
<sequence length="326" mass="37404">MEQIDTARERMNHFGRSGTPFFFMIDFLQQHPVVLSFEEIYTEEILFQTPIANFLSDNDQNDELPIQHIDIFPRPLDEYRQQFDRVISEIKKGNSFLMNLTDQTPIKLNTDLRTVFHHAKAKYKLWYRDQFVCFSPETFVTISEGTIRTYPMKGTINASTPAAKEQLLNSIKEKAEHYTIVDLLRNDLSMVAERVAVTKLRYIEEIAMNWGTLLQASTEIEGTLPFDYQSRLGNIIFTMLPAGSVTGAPKKKTVQILCDTEQYARGYYTGVFGVFDGYSLDSAVMIRFIEKTATGYVYKSGGGITALSNCLDEYNELVEKIYVPIY</sequence>
<dbReference type="Proteomes" id="UP000544222">
    <property type="component" value="Unassembled WGS sequence"/>
</dbReference>
<evidence type="ECO:0000259" key="1">
    <source>
        <dbReference type="Pfam" id="PF00425"/>
    </source>
</evidence>
<gene>
    <name evidence="2" type="ORF">FHX64_000664</name>
</gene>
<keyword evidence="2" id="KW-0808">Transferase</keyword>
<name>A0A7W5H1L2_9PORP</name>
<dbReference type="PRINTS" id="PR00095">
    <property type="entry name" value="ANTSNTHASEI"/>
</dbReference>
<dbReference type="NCBIfam" id="NF005486">
    <property type="entry name" value="PRK07093.1"/>
    <property type="match status" value="1"/>
</dbReference>
<dbReference type="PANTHER" id="PTHR11236:SF50">
    <property type="entry name" value="AMINODEOXYCHORISMATE SYNTHASE COMPONENT 1"/>
    <property type="match status" value="1"/>
</dbReference>
<reference evidence="2 3" key="1">
    <citation type="submission" date="2020-08" db="EMBL/GenBank/DDBJ databases">
        <title>Genomic Encyclopedia of Type Strains, Phase IV (KMG-IV): sequencing the most valuable type-strain genomes for metagenomic binning, comparative biology and taxonomic classification.</title>
        <authorList>
            <person name="Goeker M."/>
        </authorList>
    </citation>
    <scope>NUCLEOTIDE SEQUENCE [LARGE SCALE GENOMIC DNA]</scope>
    <source>
        <strain evidence="2 3">DSM 27471</strain>
    </source>
</reference>
<feature type="domain" description="Chorismate-utilising enzyme C-terminal" evidence="1">
    <location>
        <begin position="77"/>
        <end position="320"/>
    </location>
</feature>
<dbReference type="EMBL" id="JACHYB010000001">
    <property type="protein sequence ID" value="MBB3186501.1"/>
    <property type="molecule type" value="Genomic_DNA"/>
</dbReference>
<dbReference type="Gene3D" id="3.60.120.10">
    <property type="entry name" value="Anthranilate synthase"/>
    <property type="match status" value="1"/>
</dbReference>
<dbReference type="InterPro" id="IPR019999">
    <property type="entry name" value="Anth_synth_I-like"/>
</dbReference>
<comment type="caution">
    <text evidence="2">The sequence shown here is derived from an EMBL/GenBank/DDBJ whole genome shotgun (WGS) entry which is preliminary data.</text>
</comment>
<dbReference type="InterPro" id="IPR005801">
    <property type="entry name" value="ADC_synthase"/>
</dbReference>
<organism evidence="2 3">
    <name type="scientific">Microbacter margulisiae</name>
    <dbReference type="NCBI Taxonomy" id="1350067"/>
    <lineage>
        <taxon>Bacteria</taxon>
        <taxon>Pseudomonadati</taxon>
        <taxon>Bacteroidota</taxon>
        <taxon>Bacteroidia</taxon>
        <taxon>Bacteroidales</taxon>
        <taxon>Porphyromonadaceae</taxon>
        <taxon>Microbacter</taxon>
    </lineage>
</organism>
<dbReference type="SUPFAM" id="SSF56322">
    <property type="entry name" value="ADC synthase"/>
    <property type="match status" value="1"/>
</dbReference>
<evidence type="ECO:0000313" key="2">
    <source>
        <dbReference type="EMBL" id="MBB3186501.1"/>
    </source>
</evidence>
<protein>
    <submittedName>
        <fullName evidence="2">Para-aminobenzoate synthetase component 1</fullName>
        <ecNumber evidence="2">2.6.1.85</ecNumber>
    </submittedName>
</protein>